<protein>
    <submittedName>
        <fullName evidence="1">Uncharacterized protein</fullName>
    </submittedName>
</protein>
<name>A0A3E2VBU8_CLOIN</name>
<accession>A0A3E2VBU8</accession>
<comment type="caution">
    <text evidence="1">The sequence shown here is derived from an EMBL/GenBank/DDBJ whole genome shotgun (WGS) entry which is preliminary data.</text>
</comment>
<reference evidence="1 2" key="1">
    <citation type="submission" date="2018-08" db="EMBL/GenBank/DDBJ databases">
        <title>A genome reference for cultivated species of the human gut microbiota.</title>
        <authorList>
            <person name="Zou Y."/>
            <person name="Xue W."/>
            <person name="Luo G."/>
        </authorList>
    </citation>
    <scope>NUCLEOTIDE SEQUENCE [LARGE SCALE GENOMIC DNA]</scope>
    <source>
        <strain evidence="1 2">OF01-2LB</strain>
    </source>
</reference>
<dbReference type="AlphaFoldDB" id="A0A3E2VBU8"/>
<proteinExistence type="predicted"/>
<gene>
    <name evidence="1" type="ORF">DXA38_22405</name>
</gene>
<organism evidence="1 2">
    <name type="scientific">Clostridium innocuum</name>
    <dbReference type="NCBI Taxonomy" id="1522"/>
    <lineage>
        <taxon>Bacteria</taxon>
        <taxon>Bacillati</taxon>
        <taxon>Bacillota</taxon>
        <taxon>Clostridia</taxon>
        <taxon>Eubacteriales</taxon>
        <taxon>Clostridiaceae</taxon>
        <taxon>Clostridium</taxon>
    </lineage>
</organism>
<evidence type="ECO:0000313" key="2">
    <source>
        <dbReference type="Proteomes" id="UP000260025"/>
    </source>
</evidence>
<sequence length="64" mass="7498">MDNYDKLNTILVDFIKDIEILSKKVHCYAYPKTMRSILTAAEKSPIASNFSDKYYYGKYTHIIN</sequence>
<dbReference type="EMBL" id="QVEV01000090">
    <property type="protein sequence ID" value="RGC08040.1"/>
    <property type="molecule type" value="Genomic_DNA"/>
</dbReference>
<dbReference type="Proteomes" id="UP000260025">
    <property type="component" value="Unassembled WGS sequence"/>
</dbReference>
<evidence type="ECO:0000313" key="1">
    <source>
        <dbReference type="EMBL" id="RGC08040.1"/>
    </source>
</evidence>